<evidence type="ECO:0000313" key="3">
    <source>
        <dbReference type="Proteomes" id="UP001464387"/>
    </source>
</evidence>
<name>A0ABV1YRC8_9HYPH</name>
<sequence>MITAAVGRARLQELRRVLEPERVGRDIGGVTATRRAIVVSTIVGMSLSWVAAVASVRIVAATIVAMLMVTGPTTRAG</sequence>
<dbReference type="Proteomes" id="UP001464387">
    <property type="component" value="Unassembled WGS sequence"/>
</dbReference>
<gene>
    <name evidence="2" type="ORF">NKI33_33130</name>
</gene>
<keyword evidence="1" id="KW-0472">Membrane</keyword>
<keyword evidence="1" id="KW-1133">Transmembrane helix</keyword>
<keyword evidence="1" id="KW-0812">Transmembrane</keyword>
<proteinExistence type="predicted"/>
<keyword evidence="3" id="KW-1185">Reference proteome</keyword>
<organism evidence="2 3">
    <name type="scientific">Mesorhizobium opportunistum</name>
    <dbReference type="NCBI Taxonomy" id="593909"/>
    <lineage>
        <taxon>Bacteria</taxon>
        <taxon>Pseudomonadati</taxon>
        <taxon>Pseudomonadota</taxon>
        <taxon>Alphaproteobacteria</taxon>
        <taxon>Hyphomicrobiales</taxon>
        <taxon>Phyllobacteriaceae</taxon>
        <taxon>Mesorhizobium</taxon>
    </lineage>
</organism>
<dbReference type="EMBL" id="JAMYPJ010000101">
    <property type="protein sequence ID" value="MER8937758.1"/>
    <property type="molecule type" value="Genomic_DNA"/>
</dbReference>
<protein>
    <submittedName>
        <fullName evidence="2">Uncharacterized protein</fullName>
    </submittedName>
</protein>
<evidence type="ECO:0000256" key="1">
    <source>
        <dbReference type="SAM" id="Phobius"/>
    </source>
</evidence>
<accession>A0ABV1YRC8</accession>
<reference evidence="2 3" key="1">
    <citation type="journal article" date="2024" name="Proc. Natl. Acad. Sci. U.S.A.">
        <title>The evolutionary genomics of adaptation to stress in wild rhizobium bacteria.</title>
        <authorList>
            <person name="Kehlet-Delgado H."/>
            <person name="Montoya A.P."/>
            <person name="Jensen K.T."/>
            <person name="Wendlandt C.E."/>
            <person name="Dexheimer C."/>
            <person name="Roberts M."/>
            <person name="Torres Martinez L."/>
            <person name="Friesen M.L."/>
            <person name="Griffitts J.S."/>
            <person name="Porter S.S."/>
        </authorList>
    </citation>
    <scope>NUCLEOTIDE SEQUENCE [LARGE SCALE GENOMIC DNA]</scope>
    <source>
        <strain evidence="2 3">M0729</strain>
    </source>
</reference>
<feature type="transmembrane region" description="Helical" evidence="1">
    <location>
        <begin position="49"/>
        <end position="69"/>
    </location>
</feature>
<evidence type="ECO:0000313" key="2">
    <source>
        <dbReference type="EMBL" id="MER8937758.1"/>
    </source>
</evidence>
<comment type="caution">
    <text evidence="2">The sequence shown here is derived from an EMBL/GenBank/DDBJ whole genome shotgun (WGS) entry which is preliminary data.</text>
</comment>
<dbReference type="RefSeq" id="WP_249491046.1">
    <property type="nucleotide sequence ID" value="NZ_CP097252.1"/>
</dbReference>